<dbReference type="PANTHER" id="PTHR19288">
    <property type="entry name" value="4-NITROPHENYLPHOSPHATASE-RELATED"/>
    <property type="match status" value="1"/>
</dbReference>
<dbReference type="Gene3D" id="3.40.50.1000">
    <property type="entry name" value="HAD superfamily/HAD-like"/>
    <property type="match status" value="2"/>
</dbReference>
<keyword evidence="2" id="KW-1185">Reference proteome</keyword>
<dbReference type="InterPro" id="IPR036412">
    <property type="entry name" value="HAD-like_sf"/>
</dbReference>
<proteinExistence type="predicted"/>
<dbReference type="SUPFAM" id="SSF56784">
    <property type="entry name" value="HAD-like"/>
    <property type="match status" value="1"/>
</dbReference>
<name>A0ABW2F3N7_9BACL</name>
<dbReference type="EMBL" id="JBHTAI010000002">
    <property type="protein sequence ID" value="MFC7147683.1"/>
    <property type="molecule type" value="Genomic_DNA"/>
</dbReference>
<dbReference type="InterPro" id="IPR023214">
    <property type="entry name" value="HAD_sf"/>
</dbReference>
<organism evidence="1 2">
    <name type="scientific">Cohnella cellulosilytica</name>
    <dbReference type="NCBI Taxonomy" id="986710"/>
    <lineage>
        <taxon>Bacteria</taxon>
        <taxon>Bacillati</taxon>
        <taxon>Bacillota</taxon>
        <taxon>Bacilli</taxon>
        <taxon>Bacillales</taxon>
        <taxon>Paenibacillaceae</taxon>
        <taxon>Cohnella</taxon>
    </lineage>
</organism>
<comment type="caution">
    <text evidence="1">The sequence shown here is derived from an EMBL/GenBank/DDBJ whole genome shotgun (WGS) entry which is preliminary data.</text>
</comment>
<sequence>MNFDAYESFIFDLDGCLYSGDTPYPGAADLISYLLKLEKQVFFLSNNSTETSEQVLGKLSRLGFQTGGTTAIVATELIGKYIYENHGLSVVSAIGSGVLENSLRDVGHQVVALDGDRHVDFIVLGRDEAFSYHKLTVCVNRMFAGARLITTNPDLYHPGLHGLRVPETGALLAAISAVKGENQVESIGKPHPYPFQTIVNLTNADRSKCIMIGDNLLTDIKGGAEFGMDTVWISHENVLPADTRIQPDFIYASIAQFYDFLKDELHGRP</sequence>
<reference evidence="2" key="1">
    <citation type="journal article" date="2019" name="Int. J. Syst. Evol. Microbiol.">
        <title>The Global Catalogue of Microorganisms (GCM) 10K type strain sequencing project: providing services to taxonomists for standard genome sequencing and annotation.</title>
        <authorList>
            <consortium name="The Broad Institute Genomics Platform"/>
            <consortium name="The Broad Institute Genome Sequencing Center for Infectious Disease"/>
            <person name="Wu L."/>
            <person name="Ma J."/>
        </authorList>
    </citation>
    <scope>NUCLEOTIDE SEQUENCE [LARGE SCALE GENOMIC DNA]</scope>
    <source>
        <strain evidence="2">KCTC 12907</strain>
    </source>
</reference>
<gene>
    <name evidence="1" type="ORF">ACFQMJ_03955</name>
</gene>
<evidence type="ECO:0000313" key="1">
    <source>
        <dbReference type="EMBL" id="MFC7147683.1"/>
    </source>
</evidence>
<dbReference type="Proteomes" id="UP001596378">
    <property type="component" value="Unassembled WGS sequence"/>
</dbReference>
<dbReference type="NCBIfam" id="TIGR01460">
    <property type="entry name" value="HAD-SF-IIA"/>
    <property type="match status" value="1"/>
</dbReference>
<dbReference type="InterPro" id="IPR006357">
    <property type="entry name" value="HAD-SF_hydro_IIA"/>
</dbReference>
<accession>A0ABW2F3N7</accession>
<dbReference type="GO" id="GO:0016787">
    <property type="term" value="F:hydrolase activity"/>
    <property type="evidence" value="ECO:0007669"/>
    <property type="project" value="UniProtKB-KW"/>
</dbReference>
<keyword evidence="1" id="KW-0378">Hydrolase</keyword>
<dbReference type="PANTHER" id="PTHR19288:SF46">
    <property type="entry name" value="HALOACID DEHALOGENASE-LIKE HYDROLASE DOMAIN-CONTAINING PROTEIN 2"/>
    <property type="match status" value="1"/>
</dbReference>
<dbReference type="Pfam" id="PF13242">
    <property type="entry name" value="Hydrolase_like"/>
    <property type="match status" value="1"/>
</dbReference>
<protein>
    <submittedName>
        <fullName evidence="1">HAD-IIA family hydrolase</fullName>
    </submittedName>
</protein>
<evidence type="ECO:0000313" key="2">
    <source>
        <dbReference type="Proteomes" id="UP001596378"/>
    </source>
</evidence>
<dbReference type="Pfam" id="PF13344">
    <property type="entry name" value="Hydrolase_6"/>
    <property type="match status" value="1"/>
</dbReference>
<dbReference type="RefSeq" id="WP_378048238.1">
    <property type="nucleotide sequence ID" value="NZ_JBHMDN010000016.1"/>
</dbReference>